<keyword evidence="3" id="KW-0560">Oxidoreductase</keyword>
<keyword evidence="1" id="KW-0489">Methyltransferase</keyword>
<feature type="region of interest" description="Disordered" evidence="6">
    <location>
        <begin position="579"/>
        <end position="600"/>
    </location>
</feature>
<evidence type="ECO:0000256" key="5">
    <source>
        <dbReference type="ARBA" id="ARBA00037882"/>
    </source>
</evidence>
<keyword evidence="4" id="KW-0408">Iron</keyword>
<dbReference type="InterPro" id="IPR005532">
    <property type="entry name" value="SUMF_dom"/>
</dbReference>
<dbReference type="GO" id="GO:0032259">
    <property type="term" value="P:methylation"/>
    <property type="evidence" value="ECO:0007669"/>
    <property type="project" value="UniProtKB-KW"/>
</dbReference>
<dbReference type="GO" id="GO:0052699">
    <property type="term" value="P:ergothioneine biosynthetic process"/>
    <property type="evidence" value="ECO:0007669"/>
    <property type="project" value="EnsemblFungi"/>
</dbReference>
<evidence type="ECO:0000256" key="2">
    <source>
        <dbReference type="ARBA" id="ARBA00022679"/>
    </source>
</evidence>
<evidence type="ECO:0000259" key="9">
    <source>
        <dbReference type="Pfam" id="PF12867"/>
    </source>
</evidence>
<evidence type="ECO:0000256" key="6">
    <source>
        <dbReference type="SAM" id="MobiDB-lite"/>
    </source>
</evidence>
<dbReference type="InterPro" id="IPR042095">
    <property type="entry name" value="SUMF_sf"/>
</dbReference>
<dbReference type="NCBIfam" id="TIGR03439">
    <property type="entry name" value="methyl_EasF"/>
    <property type="match status" value="1"/>
</dbReference>
<dbReference type="InterPro" id="IPR024775">
    <property type="entry name" value="DinB-like"/>
</dbReference>
<protein>
    <recommendedName>
        <fullName evidence="12">Dimethylhistidine N-methyltransferase</fullName>
    </recommendedName>
</protein>
<evidence type="ECO:0000259" key="8">
    <source>
        <dbReference type="Pfam" id="PF10017"/>
    </source>
</evidence>
<evidence type="ECO:0000313" key="10">
    <source>
        <dbReference type="EMBL" id="KND02101.1"/>
    </source>
</evidence>
<dbReference type="Proteomes" id="UP000053201">
    <property type="component" value="Unassembled WGS sequence"/>
</dbReference>
<dbReference type="GeneID" id="27686174"/>
<evidence type="ECO:0000256" key="3">
    <source>
        <dbReference type="ARBA" id="ARBA00023002"/>
    </source>
</evidence>
<dbReference type="GO" id="GO:1903257">
    <property type="term" value="P:selenoneine biosynthetic process"/>
    <property type="evidence" value="ECO:0007669"/>
    <property type="project" value="EnsemblFungi"/>
</dbReference>
<dbReference type="AlphaFoldDB" id="A0A0L0HKZ9"/>
<dbReference type="Gene3D" id="3.40.50.150">
    <property type="entry name" value="Vaccinia Virus protein VP39"/>
    <property type="match status" value="1"/>
</dbReference>
<keyword evidence="2" id="KW-0808">Transferase</keyword>
<dbReference type="STRING" id="645134.A0A0L0HKZ9"/>
<evidence type="ECO:0000259" key="7">
    <source>
        <dbReference type="Pfam" id="PF03781"/>
    </source>
</evidence>
<dbReference type="FunCoup" id="A0A0L0HKZ9">
    <property type="interactions" value="9"/>
</dbReference>
<sequence>MLTHITDYNHLMPVLSKQTRSDSGIADNIPIVDLRGATPSSNTGSNLQSSIIQSLSNKNVVFRHKGVDTLVRSIPTMVLYDDKGLEIFDQITYVEDYYLTEAEIDVLRSHAEECVSKIVQDGSVLVELGCGSMRKTKYILSAIERQKKRNVTYYAVDLSESSLRESLGPLTLAFSTINFVGLLGCYEDSIQYIRDTIPSSTPKTYLWLGSSIGNLNRTEAAAFLRHICDDGMQIGDTFLCGIDRRNEPQKIALAYNDTKGVTREFILNGLDHVNAIFGAHVFDRSAFEYVSIYNQVEGRHEAYYRSLKQQAIGLRDNSASNFTVNLEEGELINVEYSYKYAREEVDELVEQARFYNVGKWTDAKEMYDLHLFQKPPFFFEQHVLDAPLVPTTLEWEELWKAWDTVTLTMIPSSAHHLRPIALRHPYIFYLGHIPAFLDIQLTRALNTNFTPPEHYPRIFERGIDPDMDDPTICHPHSEVPNEWPPVEEIHAYKERVRERLRGLLQKIEKGEKLDKRVLRVIWMCYEHEAMHLETLLYMLVQAPTTLPPLHFLSPIISTSASHKPKQPARMLSFTEPDTIQTGIYDPESQDKDDSTPLPSVFGWDNEKPVRSYSVKPFEIQNRMVTTAEWIEFLDSMDWAEDLIPASWGIAEPVNPDRPIYCTKTPFGLIPTDRTPHYPVAVSNDQALKYANIKGMRLPTEVELRYLRLKEMSTHKLRGNYGFRSWVAKGVEEGQDGPVIGDLWEWTGTLFDRSEEDGYIKSEVYPGYSSDFFDGKHNILLGGSWATVPRIAERESFVNWYQRGYPYVFAGFRLARSL</sequence>
<dbReference type="eggNOG" id="ENOG502QS9T">
    <property type="taxonomic scope" value="Eukaryota"/>
</dbReference>
<feature type="domain" description="DinB-like" evidence="9">
    <location>
        <begin position="395"/>
        <end position="535"/>
    </location>
</feature>
<evidence type="ECO:0008006" key="12">
    <source>
        <dbReference type="Google" id="ProtNLM"/>
    </source>
</evidence>
<dbReference type="Pfam" id="PF10017">
    <property type="entry name" value="Methyltransf_33"/>
    <property type="match status" value="1"/>
</dbReference>
<evidence type="ECO:0000256" key="4">
    <source>
        <dbReference type="ARBA" id="ARBA00023004"/>
    </source>
</evidence>
<feature type="domain" description="Sulfatase-modifying factor enzyme-like" evidence="7">
    <location>
        <begin position="601"/>
        <end position="705"/>
    </location>
</feature>
<dbReference type="Gene3D" id="3.90.1580.10">
    <property type="entry name" value="paralog of FGE (formylglycine-generating enzyme)"/>
    <property type="match status" value="2"/>
</dbReference>
<dbReference type="InterPro" id="IPR019257">
    <property type="entry name" value="MeTrfase_dom"/>
</dbReference>
<dbReference type="OrthoDB" id="659at2759"/>
<dbReference type="InterPro" id="IPR016187">
    <property type="entry name" value="CTDL_fold"/>
</dbReference>
<name>A0A0L0HKZ9_SPIPD</name>
<reference evidence="10 11" key="1">
    <citation type="submission" date="2009-08" db="EMBL/GenBank/DDBJ databases">
        <title>The Genome Sequence of Spizellomyces punctatus strain DAOM BR117.</title>
        <authorList>
            <consortium name="The Broad Institute Genome Sequencing Platform"/>
            <person name="Russ C."/>
            <person name="Cuomo C."/>
            <person name="Shea T."/>
            <person name="Young S.K."/>
            <person name="Zeng Q."/>
            <person name="Koehrsen M."/>
            <person name="Haas B."/>
            <person name="Borodovsky M."/>
            <person name="Guigo R."/>
            <person name="Alvarado L."/>
            <person name="Berlin A."/>
            <person name="Bochicchio J."/>
            <person name="Borenstein D."/>
            <person name="Chapman S."/>
            <person name="Chen Z."/>
            <person name="Engels R."/>
            <person name="Freedman E."/>
            <person name="Gellesch M."/>
            <person name="Goldberg J."/>
            <person name="Griggs A."/>
            <person name="Gujja S."/>
            <person name="Heiman D."/>
            <person name="Hepburn T."/>
            <person name="Howarth C."/>
            <person name="Jen D."/>
            <person name="Larson L."/>
            <person name="Lewis B."/>
            <person name="Mehta T."/>
            <person name="Park D."/>
            <person name="Pearson M."/>
            <person name="Roberts A."/>
            <person name="Saif S."/>
            <person name="Shenoy N."/>
            <person name="Sisk P."/>
            <person name="Stolte C."/>
            <person name="Sykes S."/>
            <person name="Thomson T."/>
            <person name="Walk T."/>
            <person name="White J."/>
            <person name="Yandava C."/>
            <person name="Burger G."/>
            <person name="Gray M.W."/>
            <person name="Holland P.W.H."/>
            <person name="King N."/>
            <person name="Lang F.B.F."/>
            <person name="Roger A.J."/>
            <person name="Ruiz-Trillo I."/>
            <person name="Lander E."/>
            <person name="Nusbaum C."/>
        </authorList>
    </citation>
    <scope>NUCLEOTIDE SEQUENCE [LARGE SCALE GENOMIC DNA]</scope>
    <source>
        <strain evidence="10 11">DAOM BR117</strain>
    </source>
</reference>
<dbReference type="Pfam" id="PF03781">
    <property type="entry name" value="FGE-sulfatase"/>
    <property type="match status" value="2"/>
</dbReference>
<dbReference type="InterPro" id="IPR029063">
    <property type="entry name" value="SAM-dependent_MTases_sf"/>
</dbReference>
<dbReference type="InterPro" id="IPR051128">
    <property type="entry name" value="EgtD_Methyltrsf_superfamily"/>
</dbReference>
<dbReference type="InParanoid" id="A0A0L0HKZ9"/>
<organism evidence="10 11">
    <name type="scientific">Spizellomyces punctatus (strain DAOM BR117)</name>
    <dbReference type="NCBI Taxonomy" id="645134"/>
    <lineage>
        <taxon>Eukaryota</taxon>
        <taxon>Fungi</taxon>
        <taxon>Fungi incertae sedis</taxon>
        <taxon>Chytridiomycota</taxon>
        <taxon>Chytridiomycota incertae sedis</taxon>
        <taxon>Chytridiomycetes</taxon>
        <taxon>Spizellomycetales</taxon>
        <taxon>Spizellomycetaceae</taxon>
        <taxon>Spizellomyces</taxon>
    </lineage>
</organism>
<dbReference type="Pfam" id="PF12867">
    <property type="entry name" value="DinB_2"/>
    <property type="match status" value="1"/>
</dbReference>
<evidence type="ECO:0000313" key="11">
    <source>
        <dbReference type="Proteomes" id="UP000053201"/>
    </source>
</evidence>
<dbReference type="PANTHER" id="PTHR43397">
    <property type="entry name" value="ERGOTHIONEINE BIOSYNTHESIS PROTEIN 1"/>
    <property type="match status" value="1"/>
</dbReference>
<comment type="pathway">
    <text evidence="5">Amino-acid biosynthesis; ergothioneine biosynthesis.</text>
</comment>
<dbReference type="EMBL" id="KQ257453">
    <property type="protein sequence ID" value="KND02101.1"/>
    <property type="molecule type" value="Genomic_DNA"/>
</dbReference>
<evidence type="ECO:0000256" key="1">
    <source>
        <dbReference type="ARBA" id="ARBA00022603"/>
    </source>
</evidence>
<dbReference type="InterPro" id="IPR017805">
    <property type="entry name" value="SAM_MeTrfase_EasF-type_put"/>
</dbReference>
<dbReference type="OMA" id="FKHWHPT"/>
<accession>A0A0L0HKZ9</accession>
<keyword evidence="11" id="KW-1185">Reference proteome</keyword>
<dbReference type="PANTHER" id="PTHR43397:SF1">
    <property type="entry name" value="ERGOTHIONEINE BIOSYNTHESIS PROTEIN 1"/>
    <property type="match status" value="1"/>
</dbReference>
<gene>
    <name evidence="10" type="ORF">SPPG_02600</name>
</gene>
<dbReference type="SUPFAM" id="SSF56436">
    <property type="entry name" value="C-type lectin-like"/>
    <property type="match status" value="1"/>
</dbReference>
<dbReference type="VEuPathDB" id="FungiDB:SPPG_02600"/>
<feature type="domain" description="Histidine-specific methyltransferase SAM-dependent" evidence="8">
    <location>
        <begin position="65"/>
        <end position="373"/>
    </location>
</feature>
<feature type="domain" description="Sulfatase-modifying factor enzyme-like" evidence="7">
    <location>
        <begin position="739"/>
        <end position="815"/>
    </location>
</feature>
<dbReference type="GO" id="GO:0052706">
    <property type="term" value="F:L-histidine N(alpha)-methyltransferase activity"/>
    <property type="evidence" value="ECO:0007669"/>
    <property type="project" value="EnsemblFungi"/>
</dbReference>
<proteinExistence type="predicted"/>
<dbReference type="RefSeq" id="XP_016610140.1">
    <property type="nucleotide sequence ID" value="XM_016750881.1"/>
</dbReference>